<proteinExistence type="predicted"/>
<keyword evidence="1" id="KW-0805">Transcription regulation</keyword>
<keyword evidence="3" id="KW-0804">Transcription</keyword>
<comment type="function">
    <text evidence="4">Regulatory protein of the TOL plasmid xyl operons. XylS activates the xylXYZLTEGFJQKIH operon required for the degradation of toluene, m-xylene and p-xylene.</text>
</comment>
<feature type="domain" description="HTH araC/xylS-type" evidence="5">
    <location>
        <begin position="150"/>
        <end position="248"/>
    </location>
</feature>
<evidence type="ECO:0000256" key="4">
    <source>
        <dbReference type="ARBA" id="ARBA00037345"/>
    </source>
</evidence>
<dbReference type="OrthoDB" id="5996070at2"/>
<reference evidence="7" key="1">
    <citation type="submission" date="2016-10" db="EMBL/GenBank/DDBJ databases">
        <authorList>
            <person name="Varghese N."/>
            <person name="Submissions S."/>
        </authorList>
    </citation>
    <scope>NUCLEOTIDE SEQUENCE [LARGE SCALE GENOMIC DNA]</scope>
    <source>
        <strain evidence="7">NRRL B-59562</strain>
    </source>
</reference>
<evidence type="ECO:0000256" key="3">
    <source>
        <dbReference type="ARBA" id="ARBA00023163"/>
    </source>
</evidence>
<dbReference type="RefSeq" id="WP_090231760.1">
    <property type="nucleotide sequence ID" value="NZ_FNNU01000009.1"/>
</dbReference>
<dbReference type="InterPro" id="IPR011051">
    <property type="entry name" value="RmlC_Cupin_sf"/>
</dbReference>
<protein>
    <submittedName>
        <fullName evidence="6">Transcriptional regulator, AraC family</fullName>
    </submittedName>
</protein>
<evidence type="ECO:0000259" key="5">
    <source>
        <dbReference type="PROSITE" id="PS01124"/>
    </source>
</evidence>
<dbReference type="InterPro" id="IPR050204">
    <property type="entry name" value="AraC_XylS_family_regulators"/>
</dbReference>
<name>A0A1H3GGT7_9PSED</name>
<dbReference type="STRING" id="1007099.SAMN05216287_4366"/>
<evidence type="ECO:0000256" key="1">
    <source>
        <dbReference type="ARBA" id="ARBA00023015"/>
    </source>
</evidence>
<dbReference type="Proteomes" id="UP000243778">
    <property type="component" value="Unassembled WGS sequence"/>
</dbReference>
<dbReference type="InterPro" id="IPR018060">
    <property type="entry name" value="HTH_AraC"/>
</dbReference>
<dbReference type="InterPro" id="IPR009057">
    <property type="entry name" value="Homeodomain-like_sf"/>
</dbReference>
<dbReference type="SUPFAM" id="SSF46689">
    <property type="entry name" value="Homeodomain-like"/>
    <property type="match status" value="2"/>
</dbReference>
<dbReference type="Gene3D" id="2.60.120.10">
    <property type="entry name" value="Jelly Rolls"/>
    <property type="match status" value="1"/>
</dbReference>
<keyword evidence="2" id="KW-0238">DNA-binding</keyword>
<dbReference type="Gene3D" id="1.10.10.60">
    <property type="entry name" value="Homeodomain-like"/>
    <property type="match status" value="1"/>
</dbReference>
<dbReference type="GO" id="GO:0003700">
    <property type="term" value="F:DNA-binding transcription factor activity"/>
    <property type="evidence" value="ECO:0007669"/>
    <property type="project" value="InterPro"/>
</dbReference>
<gene>
    <name evidence="6" type="ORF">SAMN05216287_4366</name>
</gene>
<evidence type="ECO:0000313" key="6">
    <source>
        <dbReference type="EMBL" id="SDY02582.1"/>
    </source>
</evidence>
<dbReference type="Pfam" id="PF12833">
    <property type="entry name" value="HTH_18"/>
    <property type="match status" value="1"/>
</dbReference>
<accession>A0A1H3GGT7</accession>
<evidence type="ECO:0000256" key="2">
    <source>
        <dbReference type="ARBA" id="ARBA00023125"/>
    </source>
</evidence>
<evidence type="ECO:0000313" key="7">
    <source>
        <dbReference type="Proteomes" id="UP000243778"/>
    </source>
</evidence>
<dbReference type="EMBL" id="FNNU01000009">
    <property type="protein sequence ID" value="SDY02582.1"/>
    <property type="molecule type" value="Genomic_DNA"/>
</dbReference>
<sequence>MPSILTLRHYSHELVAHSHAHAQLVFGLSGRLDFEVAGRGSQVIQQTLAVVPEDEHHACGSPYGSRCLVLDVPPRDWLRSRLGTHADTCERILERPGALQLNAPQSQLVGWLAASPINDAVIAEQGAALLLASLASAAPADARAQRLPLDALRAYVERNAARPLQVADLARLAGLSAARFHLRFLEETGQTPMDFVRQRRLSLGRELLLNSARAIGEIATCVGYASQSAFTAAMVREFGRSPRALRRELRDKTGE</sequence>
<dbReference type="InterPro" id="IPR014710">
    <property type="entry name" value="RmlC-like_jellyroll"/>
</dbReference>
<organism evidence="6 7">
    <name type="scientific">Pseudomonas kuykendallii</name>
    <dbReference type="NCBI Taxonomy" id="1007099"/>
    <lineage>
        <taxon>Bacteria</taxon>
        <taxon>Pseudomonadati</taxon>
        <taxon>Pseudomonadota</taxon>
        <taxon>Gammaproteobacteria</taxon>
        <taxon>Pseudomonadales</taxon>
        <taxon>Pseudomonadaceae</taxon>
        <taxon>Pseudomonas</taxon>
    </lineage>
</organism>
<dbReference type="PROSITE" id="PS01124">
    <property type="entry name" value="HTH_ARAC_FAMILY_2"/>
    <property type="match status" value="1"/>
</dbReference>
<keyword evidence="7" id="KW-1185">Reference proteome</keyword>
<dbReference type="PANTHER" id="PTHR46796:SF10">
    <property type="entry name" value="TRANSCRIPTIONAL ACTIVATOR FEAR"/>
    <property type="match status" value="1"/>
</dbReference>
<dbReference type="SMART" id="SM00342">
    <property type="entry name" value="HTH_ARAC"/>
    <property type="match status" value="1"/>
</dbReference>
<dbReference type="PANTHER" id="PTHR46796">
    <property type="entry name" value="HTH-TYPE TRANSCRIPTIONAL ACTIVATOR RHAS-RELATED"/>
    <property type="match status" value="1"/>
</dbReference>
<dbReference type="AlphaFoldDB" id="A0A1H3GGT7"/>
<dbReference type="GO" id="GO:0043565">
    <property type="term" value="F:sequence-specific DNA binding"/>
    <property type="evidence" value="ECO:0007669"/>
    <property type="project" value="InterPro"/>
</dbReference>
<dbReference type="SUPFAM" id="SSF51182">
    <property type="entry name" value="RmlC-like cupins"/>
    <property type="match status" value="1"/>
</dbReference>